<comment type="caution">
    <text evidence="1">The sequence shown here is derived from an EMBL/GenBank/DDBJ whole genome shotgun (WGS) entry which is preliminary data.</text>
</comment>
<sequence length="291" mass="33917">MYKCFLCDYQGEMKIKSSVEGRDIVKCPKCELEFIYNQPTFEEIKNIYSRDYYKAWGMESGENTEVASMKKSTFSDMLKKILPYKNCGNILDIGTASGFLLEEAKKLGFEPYGVELSEYSSAIAKKKFGEERIYNGTLENANFEENFFDIITMCDFLEHSQNPVNILNICNKLLNITTNSNGGGYIMMTVPNTNSFTHNIMCKKWTQYKFEHLFYFNKKNIEILANKTGFKIIYFKSALKTMTLKYMRDQFNVYKLFPITQLLNIINRIPIINKLKFKIRLGESLIILKKI</sequence>
<evidence type="ECO:0000313" key="1">
    <source>
        <dbReference type="EMBL" id="TXJ33846.1"/>
    </source>
</evidence>
<dbReference type="Pfam" id="PF13489">
    <property type="entry name" value="Methyltransf_23"/>
    <property type="match status" value="1"/>
</dbReference>
<dbReference type="SUPFAM" id="SSF53335">
    <property type="entry name" value="S-adenosyl-L-methionine-dependent methyltransferases"/>
    <property type="match status" value="1"/>
</dbReference>
<proteinExistence type="predicted"/>
<dbReference type="AlphaFoldDB" id="A0A5C8E7X7"/>
<dbReference type="GO" id="GO:0008168">
    <property type="term" value="F:methyltransferase activity"/>
    <property type="evidence" value="ECO:0007669"/>
    <property type="project" value="UniProtKB-KW"/>
</dbReference>
<keyword evidence="1" id="KW-0808">Transferase</keyword>
<dbReference type="GO" id="GO:0032259">
    <property type="term" value="P:methylation"/>
    <property type="evidence" value="ECO:0007669"/>
    <property type="project" value="UniProtKB-KW"/>
</dbReference>
<evidence type="ECO:0000313" key="2">
    <source>
        <dbReference type="Proteomes" id="UP000324707"/>
    </source>
</evidence>
<dbReference type="EMBL" id="SAXX01000009">
    <property type="protein sequence ID" value="TXJ33846.1"/>
    <property type="molecule type" value="Genomic_DNA"/>
</dbReference>
<dbReference type="Proteomes" id="UP000324707">
    <property type="component" value="Unassembled WGS sequence"/>
</dbReference>
<organism evidence="1 2">
    <name type="scientific">Brachyspira aalborgi</name>
    <dbReference type="NCBI Taxonomy" id="29522"/>
    <lineage>
        <taxon>Bacteria</taxon>
        <taxon>Pseudomonadati</taxon>
        <taxon>Spirochaetota</taxon>
        <taxon>Spirochaetia</taxon>
        <taxon>Brachyspirales</taxon>
        <taxon>Brachyspiraceae</taxon>
        <taxon>Brachyspira</taxon>
    </lineage>
</organism>
<dbReference type="RefSeq" id="WP_147736205.1">
    <property type="nucleotide sequence ID" value="NZ_SAXX01000009.1"/>
</dbReference>
<dbReference type="CDD" id="cd02440">
    <property type="entry name" value="AdoMet_MTases"/>
    <property type="match status" value="1"/>
</dbReference>
<dbReference type="Gene3D" id="3.40.50.150">
    <property type="entry name" value="Vaccinia Virus protein VP39"/>
    <property type="match status" value="1"/>
</dbReference>
<dbReference type="PANTHER" id="PTHR43861:SF6">
    <property type="entry name" value="METHYLTRANSFERASE TYPE 11"/>
    <property type="match status" value="1"/>
</dbReference>
<protein>
    <submittedName>
        <fullName evidence="1">Class I SAM-dependent methyltransferase</fullName>
    </submittedName>
</protein>
<reference evidence="1 2" key="1">
    <citation type="journal article" date="1992" name="Lakartidningen">
        <title>[Penicillin V and not amoxicillin is the first choice preparation in acute otitis].</title>
        <authorList>
            <person name="Kamme C."/>
            <person name="Lundgren K."/>
            <person name="Prellner K."/>
        </authorList>
    </citation>
    <scope>NUCLEOTIDE SEQUENCE [LARGE SCALE GENOMIC DNA]</scope>
    <source>
        <strain evidence="1 2">PC5538III-lc</strain>
    </source>
</reference>
<gene>
    <name evidence="1" type="ORF">EPJ69_03535</name>
</gene>
<keyword evidence="1" id="KW-0489">Methyltransferase</keyword>
<accession>A0A5C8E7X7</accession>
<dbReference type="PANTHER" id="PTHR43861">
    <property type="entry name" value="TRANS-ACONITATE 2-METHYLTRANSFERASE-RELATED"/>
    <property type="match status" value="1"/>
</dbReference>
<dbReference type="InterPro" id="IPR029063">
    <property type="entry name" value="SAM-dependent_MTases_sf"/>
</dbReference>
<name>A0A5C8E7X7_9SPIR</name>